<dbReference type="InterPro" id="IPR041682">
    <property type="entry name" value="AAA_14"/>
</dbReference>
<evidence type="ECO:0000259" key="2">
    <source>
        <dbReference type="Pfam" id="PF13635"/>
    </source>
</evidence>
<sequence length="390" mass="45331">MESLYRTFQLQLEHTSTAFVRYLHDHIAWNSRLIAILGARGVGKTTLLLQHIKLHEKLDETLFIMADDFYFTTHRLFDLAYQFYSNGGKKLYIDEIHKYKGWSREVKNIYDQIPGLQVVYTGSSVLDLEKGGADLSRRKVEYKLPGLSFREYLNISQGWNLPAYSLNDILTGKVEFPFDKERPLKLFKEYIMYGYYPFFSDTEYLLRLRSVIAQMIESDIPVFADMNVASAVKLKKLLYVLAQSVPFKPNYAKLERDLEISRNTLPDYVTYLEKAGIINLLREKAQGLKLLEKVEKVYLNNTNMAYAISEETPDTGNLRETVFFSWMRVGYLVTSSPVSDFEIDGKTFEVGGKSKTTRQIKQVAEGYVVKDDTEYVFRNIIPLWMFGFIY</sequence>
<dbReference type="EMBL" id="CP050831">
    <property type="protein sequence ID" value="QIU95450.1"/>
    <property type="molecule type" value="Genomic_DNA"/>
</dbReference>
<organism evidence="3 4">
    <name type="scientific">Bacteroides faecium</name>
    <dbReference type="NCBI Taxonomy" id="2715212"/>
    <lineage>
        <taxon>Bacteria</taxon>
        <taxon>Pseudomonadati</taxon>
        <taxon>Bacteroidota</taxon>
        <taxon>Bacteroidia</taxon>
        <taxon>Bacteroidales</taxon>
        <taxon>Bacteroidaceae</taxon>
        <taxon>Bacteroides</taxon>
    </lineage>
</organism>
<evidence type="ECO:0000313" key="4">
    <source>
        <dbReference type="Proteomes" id="UP000501780"/>
    </source>
</evidence>
<evidence type="ECO:0000259" key="1">
    <source>
        <dbReference type="Pfam" id="PF13173"/>
    </source>
</evidence>
<dbReference type="RefSeq" id="WP_167964137.1">
    <property type="nucleotide sequence ID" value="NZ_CP050831.1"/>
</dbReference>
<dbReference type="KEGG" id="bfc:BacF7301_15405"/>
<dbReference type="SUPFAM" id="SSF52540">
    <property type="entry name" value="P-loop containing nucleoside triphosphate hydrolases"/>
    <property type="match status" value="1"/>
</dbReference>
<dbReference type="InterPro" id="IPR027417">
    <property type="entry name" value="P-loop_NTPase"/>
</dbReference>
<dbReference type="Pfam" id="PF13635">
    <property type="entry name" value="DUF4143"/>
    <property type="match status" value="1"/>
</dbReference>
<keyword evidence="3" id="KW-0547">Nucleotide-binding</keyword>
<reference evidence="3 4" key="1">
    <citation type="submission" date="2020-03" db="EMBL/GenBank/DDBJ databases">
        <title>Genomic analysis of Bacteroides faecium CBA7301.</title>
        <authorList>
            <person name="Kim J."/>
            <person name="Roh S.W."/>
        </authorList>
    </citation>
    <scope>NUCLEOTIDE SEQUENCE [LARGE SCALE GENOMIC DNA]</scope>
    <source>
        <strain evidence="3 4">CBA7301</strain>
    </source>
</reference>
<keyword evidence="4" id="KW-1185">Reference proteome</keyword>
<feature type="domain" description="DUF4143" evidence="2">
    <location>
        <begin position="227"/>
        <end position="314"/>
    </location>
</feature>
<dbReference type="GO" id="GO:0005524">
    <property type="term" value="F:ATP binding"/>
    <property type="evidence" value="ECO:0007669"/>
    <property type="project" value="UniProtKB-KW"/>
</dbReference>
<feature type="domain" description="AAA" evidence="1">
    <location>
        <begin position="31"/>
        <end position="153"/>
    </location>
</feature>
<protein>
    <submittedName>
        <fullName evidence="3">ATP-binding protein</fullName>
    </submittedName>
</protein>
<name>A0A6H0KPY7_9BACE</name>
<dbReference type="InterPro" id="IPR025420">
    <property type="entry name" value="DUF4143"/>
</dbReference>
<accession>A0A6H0KPY7</accession>
<dbReference type="PANTHER" id="PTHR42990">
    <property type="entry name" value="ATPASE"/>
    <property type="match status" value="1"/>
</dbReference>
<keyword evidence="3" id="KW-0067">ATP-binding</keyword>
<proteinExistence type="predicted"/>
<gene>
    <name evidence="3" type="ORF">BacF7301_15405</name>
</gene>
<dbReference type="PANTHER" id="PTHR42990:SF1">
    <property type="entry name" value="AAA+ ATPASE DOMAIN-CONTAINING PROTEIN"/>
    <property type="match status" value="1"/>
</dbReference>
<evidence type="ECO:0000313" key="3">
    <source>
        <dbReference type="EMBL" id="QIU95450.1"/>
    </source>
</evidence>
<dbReference type="Pfam" id="PF13173">
    <property type="entry name" value="AAA_14"/>
    <property type="match status" value="1"/>
</dbReference>
<dbReference type="AlphaFoldDB" id="A0A6H0KPY7"/>
<dbReference type="Proteomes" id="UP000501780">
    <property type="component" value="Chromosome"/>
</dbReference>